<dbReference type="InterPro" id="IPR036259">
    <property type="entry name" value="MFS_trans_sf"/>
</dbReference>
<dbReference type="PANTHER" id="PTHR11360">
    <property type="entry name" value="MONOCARBOXYLATE TRANSPORTER"/>
    <property type="match status" value="1"/>
</dbReference>
<dbReference type="OrthoDB" id="146345at2"/>
<sequence>MITTESFSESCCADSSPSKEASDPKGQLGILIAGIFSIVAAGSYTTLAGLLTTDLVNQLGWTVTSIGPGIALNMILYGLTAPFAIHMMRRFGIAKIANVALLTLIAGSGLALIPHPLMFNFAWGIIIGIGTGCLTMAYGSLIVSTWFPSRQGTISGYLVASSVFGQFALLPIWSEVVSVLGWRAPLIGSGTIAALAIFVNLIFLRDGKAKASASQFGDAQHGAHAGPLLFRGLAGASKTWVFWVLVTLFVICGATTNGVMWSHFTLAASICGLTVTAASSVLLLVGIFNVVGTTASGWLSDRVSVRIILAASFGVRALALFSLPIVLTEVFDAEIITFAIVFGIMDVATVPPVIAICNRVYGADGPAVFGWVNAFHQLGAGAMAYYGSVLWLVYGSYDPLWYTCGVLCLMAVCIVFATRYQSQHRLALN</sequence>
<evidence type="ECO:0000256" key="1">
    <source>
        <dbReference type="ARBA" id="ARBA00022692"/>
    </source>
</evidence>
<evidence type="ECO:0000256" key="3">
    <source>
        <dbReference type="ARBA" id="ARBA00023136"/>
    </source>
</evidence>
<dbReference type="Proteomes" id="UP000184749">
    <property type="component" value="Plasmid pRgalIE4872a"/>
</dbReference>
<feature type="transmembrane region" description="Helical" evidence="5">
    <location>
        <begin position="303"/>
        <end position="323"/>
    </location>
</feature>
<keyword evidence="3 5" id="KW-0472">Membrane</keyword>
<gene>
    <name evidence="7" type="ORF">IE4872_PA00037</name>
</gene>
<feature type="domain" description="Major facilitator superfamily (MFS) profile" evidence="6">
    <location>
        <begin position="29"/>
        <end position="423"/>
    </location>
</feature>
<feature type="transmembrane region" description="Helical" evidence="5">
    <location>
        <begin position="96"/>
        <end position="115"/>
    </location>
</feature>
<evidence type="ECO:0000256" key="5">
    <source>
        <dbReference type="SAM" id="Phobius"/>
    </source>
</evidence>
<feature type="transmembrane region" description="Helical" evidence="5">
    <location>
        <begin position="59"/>
        <end position="84"/>
    </location>
</feature>
<dbReference type="SUPFAM" id="SSF103473">
    <property type="entry name" value="MFS general substrate transporter"/>
    <property type="match status" value="1"/>
</dbReference>
<evidence type="ECO:0000313" key="8">
    <source>
        <dbReference type="Proteomes" id="UP000184749"/>
    </source>
</evidence>
<evidence type="ECO:0000256" key="2">
    <source>
        <dbReference type="ARBA" id="ARBA00022989"/>
    </source>
</evidence>
<keyword evidence="7" id="KW-0614">Plasmid</keyword>
<evidence type="ECO:0000256" key="4">
    <source>
        <dbReference type="SAM" id="MobiDB-lite"/>
    </source>
</evidence>
<feature type="transmembrane region" description="Helical" evidence="5">
    <location>
        <begin position="121"/>
        <end position="147"/>
    </location>
</feature>
<evidence type="ECO:0000313" key="7">
    <source>
        <dbReference type="EMBL" id="APO69786.1"/>
    </source>
</evidence>
<dbReference type="AlphaFoldDB" id="A0A1L5NPG4"/>
<dbReference type="PROSITE" id="PS50850">
    <property type="entry name" value="MFS"/>
    <property type="match status" value="1"/>
</dbReference>
<feature type="transmembrane region" description="Helical" evidence="5">
    <location>
        <begin position="28"/>
        <end position="47"/>
    </location>
</feature>
<dbReference type="GO" id="GO:0022857">
    <property type="term" value="F:transmembrane transporter activity"/>
    <property type="evidence" value="ECO:0007669"/>
    <property type="project" value="InterPro"/>
</dbReference>
<geneLocation type="plasmid" evidence="8">
    <name>prgalie4872a</name>
</geneLocation>
<name>A0A1L5NPG4_9HYPH</name>
<feature type="transmembrane region" description="Helical" evidence="5">
    <location>
        <begin position="335"/>
        <end position="356"/>
    </location>
</feature>
<protein>
    <submittedName>
        <fullName evidence="7">Major facilitator superfamily protein</fullName>
    </submittedName>
</protein>
<feature type="transmembrane region" description="Helical" evidence="5">
    <location>
        <begin position="368"/>
        <end position="394"/>
    </location>
</feature>
<organism evidence="7 8">
    <name type="scientific">Rhizobium gallicum</name>
    <dbReference type="NCBI Taxonomy" id="56730"/>
    <lineage>
        <taxon>Bacteria</taxon>
        <taxon>Pseudomonadati</taxon>
        <taxon>Pseudomonadota</taxon>
        <taxon>Alphaproteobacteria</taxon>
        <taxon>Hyphomicrobiales</taxon>
        <taxon>Rhizobiaceae</taxon>
        <taxon>Rhizobium/Agrobacterium group</taxon>
        <taxon>Rhizobium</taxon>
    </lineage>
</organism>
<keyword evidence="2 5" id="KW-1133">Transmembrane helix</keyword>
<reference evidence="7 8" key="1">
    <citation type="submission" date="2016-09" db="EMBL/GenBank/DDBJ databases">
        <title>The complete genome sequences of Rhizobium gallicum, symbiovars gallicum and phaseoli, symbionts associated to common bean (Phaseolus vulgaris).</title>
        <authorList>
            <person name="Bustos P."/>
            <person name="Santamaria R.I."/>
            <person name="Perez-Carrascal O.M."/>
            <person name="Juarez S."/>
            <person name="Lozano L."/>
            <person name="Martinez-Flores I."/>
            <person name="Martinez-Romero E."/>
            <person name="Cevallos M."/>
            <person name="Romero D."/>
            <person name="Davila G."/>
            <person name="Gonzalez V."/>
        </authorList>
    </citation>
    <scope>NUCLEOTIDE SEQUENCE [LARGE SCALE GENOMIC DNA]</scope>
    <source>
        <strain evidence="7 8">IE4872</strain>
        <plasmid evidence="8">prgalie4872a</plasmid>
    </source>
</reference>
<dbReference type="PANTHER" id="PTHR11360:SF284">
    <property type="entry name" value="EG:103B4.3 PROTEIN-RELATED"/>
    <property type="match status" value="1"/>
</dbReference>
<dbReference type="InterPro" id="IPR050327">
    <property type="entry name" value="Proton-linked_MCT"/>
</dbReference>
<feature type="transmembrane region" description="Helical" evidence="5">
    <location>
        <begin position="400"/>
        <end position="420"/>
    </location>
</feature>
<feature type="transmembrane region" description="Helical" evidence="5">
    <location>
        <begin position="186"/>
        <end position="204"/>
    </location>
</feature>
<dbReference type="EMBL" id="CP017102">
    <property type="protein sequence ID" value="APO69786.1"/>
    <property type="molecule type" value="Genomic_DNA"/>
</dbReference>
<dbReference type="InterPro" id="IPR011701">
    <property type="entry name" value="MFS"/>
</dbReference>
<accession>A0A1L5NPG4</accession>
<feature type="transmembrane region" description="Helical" evidence="5">
    <location>
        <begin position="154"/>
        <end position="174"/>
    </location>
</feature>
<dbReference type="Pfam" id="PF07690">
    <property type="entry name" value="MFS_1"/>
    <property type="match status" value="1"/>
</dbReference>
<feature type="transmembrane region" description="Helical" evidence="5">
    <location>
        <begin position="266"/>
        <end position="291"/>
    </location>
</feature>
<evidence type="ECO:0000259" key="6">
    <source>
        <dbReference type="PROSITE" id="PS50850"/>
    </source>
</evidence>
<dbReference type="InterPro" id="IPR020846">
    <property type="entry name" value="MFS_dom"/>
</dbReference>
<keyword evidence="1 5" id="KW-0812">Transmembrane</keyword>
<feature type="transmembrane region" description="Helical" evidence="5">
    <location>
        <begin position="240"/>
        <end position="260"/>
    </location>
</feature>
<dbReference type="RefSeq" id="WP_074070505.1">
    <property type="nucleotide sequence ID" value="NZ_CP017102.1"/>
</dbReference>
<feature type="region of interest" description="Disordered" evidence="4">
    <location>
        <begin position="1"/>
        <end position="24"/>
    </location>
</feature>
<feature type="compositionally biased region" description="Polar residues" evidence="4">
    <location>
        <begin position="1"/>
        <end position="19"/>
    </location>
</feature>
<dbReference type="Gene3D" id="1.20.1250.20">
    <property type="entry name" value="MFS general substrate transporter like domains"/>
    <property type="match status" value="2"/>
</dbReference>
<proteinExistence type="predicted"/>